<feature type="region of interest" description="Disordered" evidence="14">
    <location>
        <begin position="674"/>
        <end position="730"/>
    </location>
</feature>
<dbReference type="SMART" id="SM00220">
    <property type="entry name" value="S_TKc"/>
    <property type="match status" value="1"/>
</dbReference>
<protein>
    <recommendedName>
        <fullName evidence="12">Serine/threonine-protein kinase PrkC</fullName>
        <ecNumber evidence="1">2.7.11.1</ecNumber>
    </recommendedName>
</protein>
<dbReference type="Gene3D" id="1.10.510.10">
    <property type="entry name" value="Transferase(Phosphotransferase) domain 1"/>
    <property type="match status" value="1"/>
</dbReference>
<dbReference type="Gene3D" id="3.30.10.20">
    <property type="match status" value="3"/>
</dbReference>
<dbReference type="AlphaFoldDB" id="A0A1I1TUT3"/>
<dbReference type="InterPro" id="IPR011009">
    <property type="entry name" value="Kinase-like_dom_sf"/>
</dbReference>
<comment type="catalytic activity">
    <reaction evidence="10">
        <text>L-seryl-[protein] + ATP = O-phospho-L-seryl-[protein] + ADP + H(+)</text>
        <dbReference type="Rhea" id="RHEA:17989"/>
        <dbReference type="Rhea" id="RHEA-COMP:9863"/>
        <dbReference type="Rhea" id="RHEA-COMP:11604"/>
        <dbReference type="ChEBI" id="CHEBI:15378"/>
        <dbReference type="ChEBI" id="CHEBI:29999"/>
        <dbReference type="ChEBI" id="CHEBI:30616"/>
        <dbReference type="ChEBI" id="CHEBI:83421"/>
        <dbReference type="ChEBI" id="CHEBI:456216"/>
        <dbReference type="EC" id="2.7.11.1"/>
    </reaction>
</comment>
<dbReference type="InterPro" id="IPR017441">
    <property type="entry name" value="Protein_kinase_ATP_BS"/>
</dbReference>
<keyword evidence="4" id="KW-0808">Transferase</keyword>
<dbReference type="GO" id="GO:0004674">
    <property type="term" value="F:protein serine/threonine kinase activity"/>
    <property type="evidence" value="ECO:0007669"/>
    <property type="project" value="UniProtKB-KW"/>
</dbReference>
<dbReference type="GO" id="GO:0007165">
    <property type="term" value="P:signal transduction"/>
    <property type="evidence" value="ECO:0007669"/>
    <property type="project" value="UniProtKB-ARBA"/>
</dbReference>
<dbReference type="FunFam" id="3.30.200.20:FF:000035">
    <property type="entry name" value="Serine/threonine protein kinase Stk1"/>
    <property type="match status" value="1"/>
</dbReference>
<evidence type="ECO:0000313" key="19">
    <source>
        <dbReference type="Proteomes" id="UP000198855"/>
    </source>
</evidence>
<proteinExistence type="predicted"/>
<evidence type="ECO:0000256" key="13">
    <source>
        <dbReference type="PROSITE-ProRule" id="PRU10141"/>
    </source>
</evidence>
<feature type="domain" description="PASTA" evidence="17">
    <location>
        <begin position="449"/>
        <end position="518"/>
    </location>
</feature>
<organism evidence="18 19">
    <name type="scientific">Paenibacillus catalpae</name>
    <dbReference type="NCBI Taxonomy" id="1045775"/>
    <lineage>
        <taxon>Bacteria</taxon>
        <taxon>Bacillati</taxon>
        <taxon>Bacillota</taxon>
        <taxon>Bacilli</taxon>
        <taxon>Bacillales</taxon>
        <taxon>Paenibacillaceae</taxon>
        <taxon>Paenibacillus</taxon>
    </lineage>
</organism>
<evidence type="ECO:0000313" key="18">
    <source>
        <dbReference type="EMBL" id="SFD62436.1"/>
    </source>
</evidence>
<evidence type="ECO:0000256" key="1">
    <source>
        <dbReference type="ARBA" id="ARBA00012513"/>
    </source>
</evidence>
<dbReference type="NCBIfam" id="NF033483">
    <property type="entry name" value="PknB_PASTA_kin"/>
    <property type="match status" value="1"/>
</dbReference>
<dbReference type="Gene3D" id="3.30.200.20">
    <property type="entry name" value="Phosphorylase Kinase, domain 1"/>
    <property type="match status" value="1"/>
</dbReference>
<evidence type="ECO:0000259" key="17">
    <source>
        <dbReference type="PROSITE" id="PS51178"/>
    </source>
</evidence>
<evidence type="ECO:0000256" key="14">
    <source>
        <dbReference type="SAM" id="MobiDB-lite"/>
    </source>
</evidence>
<dbReference type="SMART" id="SM00740">
    <property type="entry name" value="PASTA"/>
    <property type="match status" value="3"/>
</dbReference>
<dbReference type="Pfam" id="PF03793">
    <property type="entry name" value="PASTA"/>
    <property type="match status" value="3"/>
</dbReference>
<evidence type="ECO:0000256" key="10">
    <source>
        <dbReference type="ARBA" id="ARBA00048679"/>
    </source>
</evidence>
<dbReference type="InterPro" id="IPR008271">
    <property type="entry name" value="Ser/Thr_kinase_AS"/>
</dbReference>
<evidence type="ECO:0000256" key="12">
    <source>
        <dbReference type="ARBA" id="ARBA00070041"/>
    </source>
</evidence>
<comment type="catalytic activity">
    <reaction evidence="9">
        <text>L-threonyl-[protein] + ATP = O-phospho-L-threonyl-[protein] + ADP + H(+)</text>
        <dbReference type="Rhea" id="RHEA:46608"/>
        <dbReference type="Rhea" id="RHEA-COMP:11060"/>
        <dbReference type="Rhea" id="RHEA-COMP:11605"/>
        <dbReference type="ChEBI" id="CHEBI:15378"/>
        <dbReference type="ChEBI" id="CHEBI:30013"/>
        <dbReference type="ChEBI" id="CHEBI:30616"/>
        <dbReference type="ChEBI" id="CHEBI:61977"/>
        <dbReference type="ChEBI" id="CHEBI:456216"/>
        <dbReference type="EC" id="2.7.11.1"/>
    </reaction>
</comment>
<keyword evidence="6 18" id="KW-0418">Kinase</keyword>
<dbReference type="SUPFAM" id="SSF56112">
    <property type="entry name" value="Protein kinase-like (PK-like)"/>
    <property type="match status" value="1"/>
</dbReference>
<comment type="subcellular location">
    <subcellularLocation>
        <location evidence="11">Spore membrane</location>
        <topology evidence="11">Single-pass type II membrane protein</topology>
    </subcellularLocation>
</comment>
<name>A0A1I1TUT3_9BACL</name>
<feature type="compositionally biased region" description="Polar residues" evidence="14">
    <location>
        <begin position="721"/>
        <end position="730"/>
    </location>
</feature>
<dbReference type="FunFam" id="1.10.510.10:FF:000021">
    <property type="entry name" value="Serine/threonine protein kinase"/>
    <property type="match status" value="1"/>
</dbReference>
<evidence type="ECO:0000256" key="11">
    <source>
        <dbReference type="ARBA" id="ARBA00060432"/>
    </source>
</evidence>
<gene>
    <name evidence="18" type="ORF">SAMN05216378_0704</name>
</gene>
<dbReference type="OrthoDB" id="9788659at2"/>
<evidence type="ECO:0000256" key="9">
    <source>
        <dbReference type="ARBA" id="ARBA00047899"/>
    </source>
</evidence>
<keyword evidence="2 18" id="KW-0723">Serine/threonine-protein kinase</keyword>
<reference evidence="19" key="1">
    <citation type="submission" date="2016-10" db="EMBL/GenBank/DDBJ databases">
        <authorList>
            <person name="Varghese N."/>
            <person name="Submissions S."/>
        </authorList>
    </citation>
    <scope>NUCLEOTIDE SEQUENCE [LARGE SCALE GENOMIC DNA]</scope>
    <source>
        <strain evidence="19">CGMCC 1.10784</strain>
    </source>
</reference>
<feature type="transmembrane region" description="Helical" evidence="15">
    <location>
        <begin position="358"/>
        <end position="377"/>
    </location>
</feature>
<dbReference type="GO" id="GO:0005524">
    <property type="term" value="F:ATP binding"/>
    <property type="evidence" value="ECO:0007669"/>
    <property type="project" value="UniProtKB-UniRule"/>
</dbReference>
<dbReference type="CDD" id="cd14014">
    <property type="entry name" value="STKc_PknB_like"/>
    <property type="match status" value="1"/>
</dbReference>
<keyword evidence="3" id="KW-0309">Germination</keyword>
<evidence type="ECO:0000256" key="8">
    <source>
        <dbReference type="ARBA" id="ARBA00022968"/>
    </source>
</evidence>
<evidence type="ECO:0000256" key="2">
    <source>
        <dbReference type="ARBA" id="ARBA00022527"/>
    </source>
</evidence>
<feature type="domain" description="PASTA" evidence="17">
    <location>
        <begin position="519"/>
        <end position="589"/>
    </location>
</feature>
<dbReference type="InterPro" id="IPR005543">
    <property type="entry name" value="PASTA_dom"/>
</dbReference>
<dbReference type="STRING" id="1045775.SAMN05216378_0704"/>
<dbReference type="PANTHER" id="PTHR43289:SF34">
    <property type="entry name" value="SERINE_THREONINE-PROTEIN KINASE YBDM-RELATED"/>
    <property type="match status" value="1"/>
</dbReference>
<dbReference type="EMBL" id="FOMT01000001">
    <property type="protein sequence ID" value="SFD62436.1"/>
    <property type="molecule type" value="Genomic_DNA"/>
</dbReference>
<dbReference type="PROSITE" id="PS00107">
    <property type="entry name" value="PROTEIN_KINASE_ATP"/>
    <property type="match status" value="1"/>
</dbReference>
<evidence type="ECO:0000256" key="4">
    <source>
        <dbReference type="ARBA" id="ARBA00022679"/>
    </source>
</evidence>
<dbReference type="PROSITE" id="PS50011">
    <property type="entry name" value="PROTEIN_KINASE_DOM"/>
    <property type="match status" value="1"/>
</dbReference>
<dbReference type="InterPro" id="IPR000719">
    <property type="entry name" value="Prot_kinase_dom"/>
</dbReference>
<sequence length="730" mass="80564">MIGHQLGGRYEILTRIGGGGMALVYKAHDILLNRNVAVKVLRQQFVHDEEFIRRFRREAQSAASLSHPNVVSVYDVGQEEDTHYIVMEYIEGHNLNEIIHERAPLQADEAVRIAMQICDALEHAHQNHIIHRDIKPHNILIGKNGRVKVTDFGIARAVTSSTITQTGSVVGSVHYFSPEHAKGISTGEKSDLYSLGIVLYQMLTGKLPFFGESPISVALKHLQEEFEEPKKVNPHIPQSVENVILRAMRKNPNERYQSAREMLTDLDTCLKPNRLGEQKVTFSSDLDETRVMPAIRGDMRPSVPQQEYELTPVPPLPASSVPLERASKAAAASSQPDVEWKDEKSTEKAKGWKRPTTIVGVTLVVLALIIWGFLALLNKLDVPEVDVPFVVGKQEDVARAMIEEAGLRVKEPIIHEFMGDVPAGEVFEQDKSNMRVKEGSWIQLSVSDGAVLEKMVDYKGKQVQEAKDDLMALGVEEDQITPELVFSDQEPGTIISQTPEVGAEFDPKAATFTFMVSKGRETIEMPNLIGRTVAEAKDIVKANGLVLEDDDILEEPSYSQSKGVVIAQDQFKPNDPVPKGSKITIRVSSGPPKDAKNHTFNVTISPAEAGKTSEIRIVYSDARGQDIEWGKRQIQDTQSFPVQVILAPNTEARVTVYRDGQFVDTRTITYEELAQGSDSSSLTIPGTGGSADPDTETGTDTTEQTENPDQPADADPEESNDNGGAQDEQQ</sequence>
<feature type="domain" description="Protein kinase" evidence="16">
    <location>
        <begin position="10"/>
        <end position="270"/>
    </location>
</feature>
<keyword evidence="7 13" id="KW-0067">ATP-binding</keyword>
<dbReference type="PANTHER" id="PTHR43289">
    <property type="entry name" value="MITOGEN-ACTIVATED PROTEIN KINASE KINASE KINASE 20-RELATED"/>
    <property type="match status" value="1"/>
</dbReference>
<evidence type="ECO:0000256" key="3">
    <source>
        <dbReference type="ARBA" id="ARBA00022544"/>
    </source>
</evidence>
<dbReference type="PROSITE" id="PS00108">
    <property type="entry name" value="PROTEIN_KINASE_ST"/>
    <property type="match status" value="1"/>
</dbReference>
<dbReference type="RefSeq" id="WP_091181048.1">
    <property type="nucleotide sequence ID" value="NZ_FOMT01000001.1"/>
</dbReference>
<dbReference type="GO" id="GO:0009847">
    <property type="term" value="P:spore germination"/>
    <property type="evidence" value="ECO:0007669"/>
    <property type="project" value="UniProtKB-ARBA"/>
</dbReference>
<keyword evidence="19" id="KW-1185">Reference proteome</keyword>
<evidence type="ECO:0000256" key="6">
    <source>
        <dbReference type="ARBA" id="ARBA00022777"/>
    </source>
</evidence>
<dbReference type="PROSITE" id="PS51178">
    <property type="entry name" value="PASTA"/>
    <property type="match status" value="2"/>
</dbReference>
<keyword evidence="15" id="KW-0472">Membrane</keyword>
<evidence type="ECO:0000256" key="7">
    <source>
        <dbReference type="ARBA" id="ARBA00022840"/>
    </source>
</evidence>
<feature type="compositionally biased region" description="Low complexity" evidence="14">
    <location>
        <begin position="696"/>
        <end position="705"/>
    </location>
</feature>
<feature type="compositionally biased region" description="Basic and acidic residues" evidence="14">
    <location>
        <begin position="338"/>
        <end position="349"/>
    </location>
</feature>
<dbReference type="Proteomes" id="UP000198855">
    <property type="component" value="Unassembled WGS sequence"/>
</dbReference>
<dbReference type="EC" id="2.7.11.1" evidence="1"/>
<dbReference type="Pfam" id="PF00069">
    <property type="entry name" value="Pkinase"/>
    <property type="match status" value="1"/>
</dbReference>
<evidence type="ECO:0000259" key="16">
    <source>
        <dbReference type="PROSITE" id="PS50011"/>
    </source>
</evidence>
<evidence type="ECO:0000256" key="15">
    <source>
        <dbReference type="SAM" id="Phobius"/>
    </source>
</evidence>
<keyword evidence="5 13" id="KW-0547">Nucleotide-binding</keyword>
<feature type="region of interest" description="Disordered" evidence="14">
    <location>
        <begin position="306"/>
        <end position="349"/>
    </location>
</feature>
<keyword evidence="15" id="KW-1133">Transmembrane helix</keyword>
<dbReference type="GO" id="GO:0071224">
    <property type="term" value="P:cellular response to peptidoglycan"/>
    <property type="evidence" value="ECO:0007669"/>
    <property type="project" value="UniProtKB-ARBA"/>
</dbReference>
<keyword evidence="8" id="KW-0735">Signal-anchor</keyword>
<accession>A0A1I1TUT3</accession>
<feature type="binding site" evidence="13">
    <location>
        <position position="39"/>
    </location>
    <ligand>
        <name>ATP</name>
        <dbReference type="ChEBI" id="CHEBI:30616"/>
    </ligand>
</feature>
<keyword evidence="15" id="KW-0812">Transmembrane</keyword>
<evidence type="ECO:0000256" key="5">
    <source>
        <dbReference type="ARBA" id="ARBA00022741"/>
    </source>
</evidence>
<dbReference type="CDD" id="cd06577">
    <property type="entry name" value="PASTA_pknB"/>
    <property type="match status" value="3"/>
</dbReference>